<dbReference type="Gene3D" id="3.20.20.20">
    <property type="entry name" value="Dihydropteroate synthase-like"/>
    <property type="match status" value="1"/>
</dbReference>
<keyword evidence="4" id="KW-1185">Reference proteome</keyword>
<sequence length="274" mass="28930">MAVLNRTTDSFYAPARLLDDGAADAAVARAVEEGADILDVGGVRAGPGAEVSVEEEIARVVPVIERVRSAHPGLVISVDTWRGAVAREACRAGAALVNDTWAGHDPTLVEVAAEHGAGVVCSHTGGAQPRTLPRRVAYGTTTDGVVDAVLASLLAAARHAEGCGVPKESILIDPTIDFGKNTWHGLALLRRLEMFTGFGYPVLMALSRKDLIGESLGLDVDQRLEGTLAATAVSAWQGVRVFRVHDVRATRRVLDLVSMIRGELPPRAPLRGLT</sequence>
<gene>
    <name evidence="3" type="primary">folP</name>
    <name evidence="3" type="ORF">ACIB24_15690</name>
</gene>
<comment type="caution">
    <text evidence="3">The sequence shown here is derived from an EMBL/GenBank/DDBJ whole genome shotgun (WGS) entry which is preliminary data.</text>
</comment>
<name>A0ABW8ASE6_9ACTN</name>
<reference evidence="3 4" key="1">
    <citation type="submission" date="2024-10" db="EMBL/GenBank/DDBJ databases">
        <title>The Natural Products Discovery Center: Release of the First 8490 Sequenced Strains for Exploring Actinobacteria Biosynthetic Diversity.</title>
        <authorList>
            <person name="Kalkreuter E."/>
            <person name="Kautsar S.A."/>
            <person name="Yang D."/>
            <person name="Bader C.D."/>
            <person name="Teijaro C.N."/>
            <person name="Fluegel L."/>
            <person name="Davis C.M."/>
            <person name="Simpson J.R."/>
            <person name="Lauterbach L."/>
            <person name="Steele A.D."/>
            <person name="Gui C."/>
            <person name="Meng S."/>
            <person name="Li G."/>
            <person name="Viehrig K."/>
            <person name="Ye F."/>
            <person name="Su P."/>
            <person name="Kiefer A.F."/>
            <person name="Nichols A."/>
            <person name="Cepeda A.J."/>
            <person name="Yan W."/>
            <person name="Fan B."/>
            <person name="Jiang Y."/>
            <person name="Adhikari A."/>
            <person name="Zheng C.-J."/>
            <person name="Schuster L."/>
            <person name="Cowan T.M."/>
            <person name="Smanski M.J."/>
            <person name="Chevrette M.G."/>
            <person name="De Carvalho L.P.S."/>
            <person name="Shen B."/>
        </authorList>
    </citation>
    <scope>NUCLEOTIDE SEQUENCE [LARGE SCALE GENOMIC DNA]</scope>
    <source>
        <strain evidence="3 4">NPDC049639</strain>
    </source>
</reference>
<evidence type="ECO:0000313" key="3">
    <source>
        <dbReference type="EMBL" id="MFI7588512.1"/>
    </source>
</evidence>
<dbReference type="PANTHER" id="PTHR20941:SF8">
    <property type="entry name" value="INACTIVE DIHYDROPTEROATE SYNTHASE 2"/>
    <property type="match status" value="1"/>
</dbReference>
<dbReference type="PANTHER" id="PTHR20941">
    <property type="entry name" value="FOLATE SYNTHESIS PROTEINS"/>
    <property type="match status" value="1"/>
</dbReference>
<dbReference type="InterPro" id="IPR006390">
    <property type="entry name" value="DHP_synth_dom"/>
</dbReference>
<dbReference type="EC" id="2.5.1.15" evidence="3"/>
<dbReference type="RefSeq" id="WP_398282868.1">
    <property type="nucleotide sequence ID" value="NZ_JBITLV010000005.1"/>
</dbReference>
<evidence type="ECO:0000259" key="2">
    <source>
        <dbReference type="PROSITE" id="PS50972"/>
    </source>
</evidence>
<dbReference type="PROSITE" id="PS00793">
    <property type="entry name" value="DHPS_2"/>
    <property type="match status" value="1"/>
</dbReference>
<dbReference type="SUPFAM" id="SSF51717">
    <property type="entry name" value="Dihydropteroate synthetase-like"/>
    <property type="match status" value="1"/>
</dbReference>
<evidence type="ECO:0000313" key="4">
    <source>
        <dbReference type="Proteomes" id="UP001612915"/>
    </source>
</evidence>
<dbReference type="GO" id="GO:0004156">
    <property type="term" value="F:dihydropteroate synthase activity"/>
    <property type="evidence" value="ECO:0007669"/>
    <property type="project" value="UniProtKB-EC"/>
</dbReference>
<comment type="similarity">
    <text evidence="1">Belongs to the DHPS family.</text>
</comment>
<organism evidence="3 4">
    <name type="scientific">Spongisporangium articulatum</name>
    <dbReference type="NCBI Taxonomy" id="3362603"/>
    <lineage>
        <taxon>Bacteria</taxon>
        <taxon>Bacillati</taxon>
        <taxon>Actinomycetota</taxon>
        <taxon>Actinomycetes</taxon>
        <taxon>Kineosporiales</taxon>
        <taxon>Kineosporiaceae</taxon>
        <taxon>Spongisporangium</taxon>
    </lineage>
</organism>
<dbReference type="InterPro" id="IPR000489">
    <property type="entry name" value="Pterin-binding_dom"/>
</dbReference>
<dbReference type="InterPro" id="IPR045031">
    <property type="entry name" value="DHP_synth-like"/>
</dbReference>
<dbReference type="Proteomes" id="UP001612915">
    <property type="component" value="Unassembled WGS sequence"/>
</dbReference>
<evidence type="ECO:0000256" key="1">
    <source>
        <dbReference type="ARBA" id="ARBA00009503"/>
    </source>
</evidence>
<dbReference type="EMBL" id="JBITLV010000005">
    <property type="protein sequence ID" value="MFI7588512.1"/>
    <property type="molecule type" value="Genomic_DNA"/>
</dbReference>
<proteinExistence type="inferred from homology"/>
<accession>A0ABW8ASE6</accession>
<protein>
    <submittedName>
        <fullName evidence="3">Dihydropteroate synthase</fullName>
        <ecNumber evidence="3">2.5.1.15</ecNumber>
    </submittedName>
</protein>
<dbReference type="NCBIfam" id="TIGR01496">
    <property type="entry name" value="DHPS"/>
    <property type="match status" value="1"/>
</dbReference>
<dbReference type="PROSITE" id="PS50972">
    <property type="entry name" value="PTERIN_BINDING"/>
    <property type="match status" value="1"/>
</dbReference>
<dbReference type="Pfam" id="PF00809">
    <property type="entry name" value="Pterin_bind"/>
    <property type="match status" value="1"/>
</dbReference>
<feature type="domain" description="Pterin-binding" evidence="2">
    <location>
        <begin position="1"/>
        <end position="255"/>
    </location>
</feature>
<dbReference type="InterPro" id="IPR011005">
    <property type="entry name" value="Dihydropteroate_synth-like_sf"/>
</dbReference>
<keyword evidence="3" id="KW-0808">Transferase</keyword>